<keyword evidence="2" id="KW-1003">Cell membrane</keyword>
<evidence type="ECO:0000256" key="7">
    <source>
        <dbReference type="SAM" id="Phobius"/>
    </source>
</evidence>
<keyword evidence="3 7" id="KW-0812">Transmembrane</keyword>
<accession>A0A381NA51</accession>
<evidence type="ECO:0000256" key="4">
    <source>
        <dbReference type="ARBA" id="ARBA00022989"/>
    </source>
</evidence>
<feature type="domain" description="ABC3 transporter permease C-terminal" evidence="8">
    <location>
        <begin position="266"/>
        <end position="378"/>
    </location>
</feature>
<organism evidence="10">
    <name type="scientific">marine metagenome</name>
    <dbReference type="NCBI Taxonomy" id="408172"/>
    <lineage>
        <taxon>unclassified sequences</taxon>
        <taxon>metagenomes</taxon>
        <taxon>ecological metagenomes</taxon>
    </lineage>
</organism>
<dbReference type="GO" id="GO:0022857">
    <property type="term" value="F:transmembrane transporter activity"/>
    <property type="evidence" value="ECO:0007669"/>
    <property type="project" value="TreeGrafter"/>
</dbReference>
<evidence type="ECO:0000256" key="3">
    <source>
        <dbReference type="ARBA" id="ARBA00022692"/>
    </source>
</evidence>
<evidence type="ECO:0008006" key="11">
    <source>
        <dbReference type="Google" id="ProtNLM"/>
    </source>
</evidence>
<evidence type="ECO:0000256" key="2">
    <source>
        <dbReference type="ARBA" id="ARBA00022475"/>
    </source>
</evidence>
<gene>
    <name evidence="10" type="ORF">METZ01_LOCUS4326</name>
</gene>
<sequence length="385" mass="42026">VSVVVALAAVITGIRTSVMEAFEASGPNNFMVTRFDFTAVRISDVGNGRPPWWNKPEIEPEEARALMNLPTVDEALYTFNFSTDMSFESHQVRGVQSTGYSSGWPKYTLGDFIAGRDFTPAEVDQNRSVVVLSAELATELFGQRDPIGKRVRMLNRWRGTQEPFSVIGVFETEPNVFSNAIEHWAIFPWKAANRRLRQSTSQAQIMIVPIDSVSVERAQDEVIATIRGMRGLGPRDDNNFAVLGSAQILDLFNQLTAVFFLVMFALSSAGLLVGGVGVIGIMLISVTERTREIGVRKAVGATRREILWQFLVEASALTAMGAAAGMLMGWVLATGIATWTPLPAKIPVWAVGTALGMALLTGMLFGLLPAIRASRLSPITALRFE</sequence>
<dbReference type="Pfam" id="PF12704">
    <property type="entry name" value="MacB_PCD"/>
    <property type="match status" value="1"/>
</dbReference>
<dbReference type="GO" id="GO:0005886">
    <property type="term" value="C:plasma membrane"/>
    <property type="evidence" value="ECO:0007669"/>
    <property type="project" value="UniProtKB-SubCell"/>
</dbReference>
<dbReference type="PANTHER" id="PTHR30572:SF4">
    <property type="entry name" value="ABC TRANSPORTER PERMEASE YTRF"/>
    <property type="match status" value="1"/>
</dbReference>
<protein>
    <recommendedName>
        <fullName evidence="11">ABC3 transporter permease protein domain-containing protein</fullName>
    </recommendedName>
</protein>
<feature type="transmembrane region" description="Helical" evidence="7">
    <location>
        <begin position="346"/>
        <end position="368"/>
    </location>
</feature>
<evidence type="ECO:0000313" key="10">
    <source>
        <dbReference type="EMBL" id="SUZ51472.1"/>
    </source>
</evidence>
<feature type="non-terminal residue" evidence="10">
    <location>
        <position position="1"/>
    </location>
</feature>
<evidence type="ECO:0000256" key="5">
    <source>
        <dbReference type="ARBA" id="ARBA00023136"/>
    </source>
</evidence>
<reference evidence="10" key="1">
    <citation type="submission" date="2018-05" db="EMBL/GenBank/DDBJ databases">
        <authorList>
            <person name="Lanie J.A."/>
            <person name="Ng W.-L."/>
            <person name="Kazmierczak K.M."/>
            <person name="Andrzejewski T.M."/>
            <person name="Davidsen T.M."/>
            <person name="Wayne K.J."/>
            <person name="Tettelin H."/>
            <person name="Glass J.I."/>
            <person name="Rusch D."/>
            <person name="Podicherti R."/>
            <person name="Tsui H.-C.T."/>
            <person name="Winkler M.E."/>
        </authorList>
    </citation>
    <scope>NUCLEOTIDE SEQUENCE</scope>
</reference>
<evidence type="ECO:0000256" key="6">
    <source>
        <dbReference type="ARBA" id="ARBA00038076"/>
    </source>
</evidence>
<dbReference type="EMBL" id="UINC01000222">
    <property type="protein sequence ID" value="SUZ51472.1"/>
    <property type="molecule type" value="Genomic_DNA"/>
</dbReference>
<comment type="similarity">
    <text evidence="6">Belongs to the ABC-4 integral membrane protein family.</text>
</comment>
<dbReference type="PANTHER" id="PTHR30572">
    <property type="entry name" value="MEMBRANE COMPONENT OF TRANSPORTER-RELATED"/>
    <property type="match status" value="1"/>
</dbReference>
<dbReference type="AlphaFoldDB" id="A0A381NA51"/>
<dbReference type="InterPro" id="IPR025857">
    <property type="entry name" value="MacB_PCD"/>
</dbReference>
<dbReference type="Pfam" id="PF02687">
    <property type="entry name" value="FtsX"/>
    <property type="match status" value="1"/>
</dbReference>
<feature type="transmembrane region" description="Helical" evidence="7">
    <location>
        <begin position="257"/>
        <end position="286"/>
    </location>
</feature>
<evidence type="ECO:0000256" key="1">
    <source>
        <dbReference type="ARBA" id="ARBA00004651"/>
    </source>
</evidence>
<proteinExistence type="inferred from homology"/>
<dbReference type="InterPro" id="IPR050250">
    <property type="entry name" value="Macrolide_Exporter_MacB"/>
</dbReference>
<feature type="domain" description="MacB-like periplasmic core" evidence="9">
    <location>
        <begin position="1"/>
        <end position="223"/>
    </location>
</feature>
<evidence type="ECO:0000259" key="8">
    <source>
        <dbReference type="Pfam" id="PF02687"/>
    </source>
</evidence>
<comment type="subcellular location">
    <subcellularLocation>
        <location evidence="1">Cell membrane</location>
        <topology evidence="1">Multi-pass membrane protein</topology>
    </subcellularLocation>
</comment>
<evidence type="ECO:0000259" key="9">
    <source>
        <dbReference type="Pfam" id="PF12704"/>
    </source>
</evidence>
<name>A0A381NA51_9ZZZZ</name>
<feature type="transmembrane region" description="Helical" evidence="7">
    <location>
        <begin position="307"/>
        <end position="340"/>
    </location>
</feature>
<keyword evidence="4 7" id="KW-1133">Transmembrane helix</keyword>
<keyword evidence="5 7" id="KW-0472">Membrane</keyword>
<dbReference type="InterPro" id="IPR003838">
    <property type="entry name" value="ABC3_permease_C"/>
</dbReference>